<dbReference type="InterPro" id="IPR001841">
    <property type="entry name" value="Znf_RING"/>
</dbReference>
<keyword evidence="6 16" id="KW-0812">Transmembrane</keyword>
<accession>A0AAW0KQU6</accession>
<feature type="domain" description="RING-type" evidence="17">
    <location>
        <begin position="253"/>
        <end position="295"/>
    </location>
</feature>
<comment type="pathway">
    <text evidence="3">Protein modification; protein ubiquitination.</text>
</comment>
<reference evidence="18 19" key="1">
    <citation type="journal article" date="2018" name="Sci. Data">
        <title>The draft genome sequence of cork oak.</title>
        <authorList>
            <person name="Ramos A.M."/>
            <person name="Usie A."/>
            <person name="Barbosa P."/>
            <person name="Barros P.M."/>
            <person name="Capote T."/>
            <person name="Chaves I."/>
            <person name="Simoes F."/>
            <person name="Abreu I."/>
            <person name="Carrasquinho I."/>
            <person name="Faro C."/>
            <person name="Guimaraes J.B."/>
            <person name="Mendonca D."/>
            <person name="Nobrega F."/>
            <person name="Rodrigues L."/>
            <person name="Saibo N.J.M."/>
            <person name="Varela M.C."/>
            <person name="Egas C."/>
            <person name="Matos J."/>
            <person name="Miguel C.M."/>
            <person name="Oliveira M.M."/>
            <person name="Ricardo C.P."/>
            <person name="Goncalves S."/>
        </authorList>
    </citation>
    <scope>NUCLEOTIDE SEQUENCE [LARGE SCALE GENOMIC DNA]</scope>
    <source>
        <strain evidence="19">cv. HL8</strain>
    </source>
</reference>
<gene>
    <name evidence="18" type="primary">ATL41_0</name>
    <name evidence="18" type="ORF">CFP56_015977</name>
</gene>
<keyword evidence="9" id="KW-0833">Ubl conjugation pathway</keyword>
<feature type="region of interest" description="Disordered" evidence="15">
    <location>
        <begin position="175"/>
        <end position="194"/>
    </location>
</feature>
<evidence type="ECO:0000256" key="8">
    <source>
        <dbReference type="ARBA" id="ARBA00022771"/>
    </source>
</evidence>
<keyword evidence="11 16" id="KW-1133">Transmembrane helix</keyword>
<dbReference type="Pfam" id="PF13639">
    <property type="entry name" value="zf-RING_2"/>
    <property type="match status" value="2"/>
</dbReference>
<proteinExistence type="inferred from homology"/>
<evidence type="ECO:0000256" key="10">
    <source>
        <dbReference type="ARBA" id="ARBA00022833"/>
    </source>
</evidence>
<dbReference type="InterPro" id="IPR044600">
    <property type="entry name" value="ATL1/ATL16-like"/>
</dbReference>
<evidence type="ECO:0000256" key="4">
    <source>
        <dbReference type="ARBA" id="ARBA00012483"/>
    </source>
</evidence>
<keyword evidence="7" id="KW-0479">Metal-binding</keyword>
<dbReference type="Proteomes" id="UP000237347">
    <property type="component" value="Unassembled WGS sequence"/>
</dbReference>
<evidence type="ECO:0000256" key="6">
    <source>
        <dbReference type="ARBA" id="ARBA00022692"/>
    </source>
</evidence>
<evidence type="ECO:0000256" key="5">
    <source>
        <dbReference type="ARBA" id="ARBA00022679"/>
    </source>
</evidence>
<dbReference type="GO" id="GO:0016020">
    <property type="term" value="C:membrane"/>
    <property type="evidence" value="ECO:0007669"/>
    <property type="project" value="UniProtKB-SubCell"/>
</dbReference>
<evidence type="ECO:0000256" key="12">
    <source>
        <dbReference type="ARBA" id="ARBA00023136"/>
    </source>
</evidence>
<evidence type="ECO:0000256" key="7">
    <source>
        <dbReference type="ARBA" id="ARBA00022723"/>
    </source>
</evidence>
<dbReference type="CDD" id="cd16461">
    <property type="entry name" value="RING-H2_EL5-like"/>
    <property type="match status" value="1"/>
</dbReference>
<dbReference type="PROSITE" id="PS50089">
    <property type="entry name" value="ZF_RING_2"/>
    <property type="match status" value="2"/>
</dbReference>
<dbReference type="EC" id="2.3.2.27" evidence="4"/>
<evidence type="ECO:0000256" key="9">
    <source>
        <dbReference type="ARBA" id="ARBA00022786"/>
    </source>
</evidence>
<dbReference type="GO" id="GO:0061630">
    <property type="term" value="F:ubiquitin protein ligase activity"/>
    <property type="evidence" value="ECO:0007669"/>
    <property type="project" value="UniProtKB-EC"/>
</dbReference>
<comment type="caution">
    <text evidence="18">The sequence shown here is derived from an EMBL/GenBank/DDBJ whole genome shotgun (WGS) entry which is preliminary data.</text>
</comment>
<dbReference type="AlphaFoldDB" id="A0AAW0KQU6"/>
<evidence type="ECO:0000313" key="18">
    <source>
        <dbReference type="EMBL" id="KAK7841021.1"/>
    </source>
</evidence>
<name>A0AAW0KQU6_QUESU</name>
<feature type="domain" description="RING-type" evidence="17">
    <location>
        <begin position="90"/>
        <end position="132"/>
    </location>
</feature>
<keyword evidence="8 14" id="KW-0863">Zinc-finger</keyword>
<dbReference type="GO" id="GO:0008270">
    <property type="term" value="F:zinc ion binding"/>
    <property type="evidence" value="ECO:0007669"/>
    <property type="project" value="UniProtKB-KW"/>
</dbReference>
<comment type="subcellular location">
    <subcellularLocation>
        <location evidence="2">Membrane</location>
        <topology evidence="2">Single-pass membrane protein</topology>
    </subcellularLocation>
</comment>
<keyword evidence="12 16" id="KW-0472">Membrane</keyword>
<comment type="catalytic activity">
    <reaction evidence="1">
        <text>S-ubiquitinyl-[E2 ubiquitin-conjugating enzyme]-L-cysteine + [acceptor protein]-L-lysine = [E2 ubiquitin-conjugating enzyme]-L-cysteine + N(6)-ubiquitinyl-[acceptor protein]-L-lysine.</text>
        <dbReference type="EC" id="2.3.2.27"/>
    </reaction>
</comment>
<evidence type="ECO:0000256" key="13">
    <source>
        <dbReference type="ARBA" id="ARBA00024209"/>
    </source>
</evidence>
<dbReference type="SMART" id="SM00184">
    <property type="entry name" value="RING"/>
    <property type="match status" value="2"/>
</dbReference>
<evidence type="ECO:0000313" key="19">
    <source>
        <dbReference type="Proteomes" id="UP000237347"/>
    </source>
</evidence>
<keyword evidence="19" id="KW-1185">Reference proteome</keyword>
<evidence type="ECO:0000256" key="15">
    <source>
        <dbReference type="SAM" id="MobiDB-lite"/>
    </source>
</evidence>
<keyword evidence="5" id="KW-0808">Transferase</keyword>
<dbReference type="SUPFAM" id="SSF57850">
    <property type="entry name" value="RING/U-box"/>
    <property type="match status" value="2"/>
</dbReference>
<dbReference type="PANTHER" id="PTHR46913:SF1">
    <property type="entry name" value="RING-H2 FINGER PROTEIN ATL16"/>
    <property type="match status" value="1"/>
</dbReference>
<evidence type="ECO:0000256" key="3">
    <source>
        <dbReference type="ARBA" id="ARBA00004906"/>
    </source>
</evidence>
<protein>
    <recommendedName>
        <fullName evidence="4">RING-type E3 ubiquitin transferase</fullName>
        <ecNumber evidence="4">2.3.2.27</ecNumber>
    </recommendedName>
</protein>
<evidence type="ECO:0000256" key="14">
    <source>
        <dbReference type="PROSITE-ProRule" id="PRU00175"/>
    </source>
</evidence>
<evidence type="ECO:0000256" key="2">
    <source>
        <dbReference type="ARBA" id="ARBA00004167"/>
    </source>
</evidence>
<dbReference type="Gene3D" id="3.30.40.10">
    <property type="entry name" value="Zinc/RING finger domain, C3HC4 (zinc finger)"/>
    <property type="match status" value="2"/>
</dbReference>
<organism evidence="18 19">
    <name type="scientific">Quercus suber</name>
    <name type="common">Cork oak</name>
    <dbReference type="NCBI Taxonomy" id="58331"/>
    <lineage>
        <taxon>Eukaryota</taxon>
        <taxon>Viridiplantae</taxon>
        <taxon>Streptophyta</taxon>
        <taxon>Embryophyta</taxon>
        <taxon>Tracheophyta</taxon>
        <taxon>Spermatophyta</taxon>
        <taxon>Magnoliopsida</taxon>
        <taxon>eudicotyledons</taxon>
        <taxon>Gunneridae</taxon>
        <taxon>Pentapetalae</taxon>
        <taxon>rosids</taxon>
        <taxon>fabids</taxon>
        <taxon>Fagales</taxon>
        <taxon>Fagaceae</taxon>
        <taxon>Quercus</taxon>
    </lineage>
</organism>
<evidence type="ECO:0000256" key="11">
    <source>
        <dbReference type="ARBA" id="ARBA00022989"/>
    </source>
</evidence>
<feature type="transmembrane region" description="Helical" evidence="16">
    <location>
        <begin position="6"/>
        <end position="27"/>
    </location>
</feature>
<sequence>MSSDGKLVLVAVFSLIALVMLIMILQIHFRHKERRRQASLHGRTTQVAVDEIHSIEPTPMKALDPLVVASLPKFMYKPTDQLDHGEVIECSVCLSTIVEEAMVKLLPNCKHTFHVECIDMWLNSNTTCPICRTLAEPVVKPEDSTLCTVVQPLDPPIEDSTAHGTRLSSFQKMLSRERSSRGIQSCGDEGGPEDLERVQQASLDRRTTQEALDEIHSIESPMAGLDPLVMASLPKFIYKPSAQLDHGEEVTECSVCLSTIVEETMVVLLPNCTHRFHVECIDMWLSSNTTWPLCRTLAEPRFRPAESNLCSGVQPIVSPVEDSMPHGIGTRLSSFQRMLSRCI</sequence>
<dbReference type="EMBL" id="PKMF04000249">
    <property type="protein sequence ID" value="KAK7841021.1"/>
    <property type="molecule type" value="Genomic_DNA"/>
</dbReference>
<dbReference type="GO" id="GO:0016567">
    <property type="term" value="P:protein ubiquitination"/>
    <property type="evidence" value="ECO:0007669"/>
    <property type="project" value="InterPro"/>
</dbReference>
<evidence type="ECO:0000256" key="16">
    <source>
        <dbReference type="SAM" id="Phobius"/>
    </source>
</evidence>
<dbReference type="InterPro" id="IPR013083">
    <property type="entry name" value="Znf_RING/FYVE/PHD"/>
</dbReference>
<comment type="similarity">
    <text evidence="13">Belongs to the RING-type zinc finger family. ATL subfamily.</text>
</comment>
<evidence type="ECO:0000256" key="1">
    <source>
        <dbReference type="ARBA" id="ARBA00000900"/>
    </source>
</evidence>
<dbReference type="PANTHER" id="PTHR46913">
    <property type="entry name" value="RING-H2 FINGER PROTEIN ATL16"/>
    <property type="match status" value="1"/>
</dbReference>
<keyword evidence="10" id="KW-0862">Zinc</keyword>
<evidence type="ECO:0000259" key="17">
    <source>
        <dbReference type="PROSITE" id="PS50089"/>
    </source>
</evidence>